<sequence>MDTTAKLRKLQDLRTECLQRQAKNQRCLQRFRRWIDSMKLTDDQYGLIDEEGVKRVWKFACRRLKLHNNEPMDDLSDVWIPNQLSAMGLSLAEDEPTWENALRIVDKAIAETENASAGLH</sequence>
<dbReference type="EMBL" id="JAPDRL010000074">
    <property type="protein sequence ID" value="KAJ9659552.1"/>
    <property type="molecule type" value="Genomic_DNA"/>
</dbReference>
<keyword evidence="2" id="KW-1185">Reference proteome</keyword>
<evidence type="ECO:0000313" key="2">
    <source>
        <dbReference type="Proteomes" id="UP001172684"/>
    </source>
</evidence>
<reference evidence="1" key="1">
    <citation type="submission" date="2022-10" db="EMBL/GenBank/DDBJ databases">
        <title>Culturing micro-colonial fungi from biological soil crusts in the Mojave desert and describing Neophaeococcomyces mojavensis, and introducing the new genera and species Taxawa tesnikishii.</title>
        <authorList>
            <person name="Kurbessoian T."/>
            <person name="Stajich J.E."/>
        </authorList>
    </citation>
    <scope>NUCLEOTIDE SEQUENCE</scope>
    <source>
        <strain evidence="1">TK_1</strain>
    </source>
</reference>
<dbReference type="Proteomes" id="UP001172684">
    <property type="component" value="Unassembled WGS sequence"/>
</dbReference>
<organism evidence="1 2">
    <name type="scientific">Coniosporium apollinis</name>
    <dbReference type="NCBI Taxonomy" id="61459"/>
    <lineage>
        <taxon>Eukaryota</taxon>
        <taxon>Fungi</taxon>
        <taxon>Dikarya</taxon>
        <taxon>Ascomycota</taxon>
        <taxon>Pezizomycotina</taxon>
        <taxon>Dothideomycetes</taxon>
        <taxon>Dothideomycetes incertae sedis</taxon>
        <taxon>Coniosporium</taxon>
    </lineage>
</organism>
<accession>A0ABQ9NLV4</accession>
<evidence type="ECO:0000313" key="1">
    <source>
        <dbReference type="EMBL" id="KAJ9659552.1"/>
    </source>
</evidence>
<comment type="caution">
    <text evidence="1">The sequence shown here is derived from an EMBL/GenBank/DDBJ whole genome shotgun (WGS) entry which is preliminary data.</text>
</comment>
<proteinExistence type="predicted"/>
<protein>
    <submittedName>
        <fullName evidence="1">Uncharacterized protein</fullName>
    </submittedName>
</protein>
<gene>
    <name evidence="1" type="ORF">H2201_007301</name>
</gene>
<name>A0ABQ9NLV4_9PEZI</name>